<evidence type="ECO:0000313" key="2">
    <source>
        <dbReference type="EMBL" id="KIO16954.1"/>
    </source>
</evidence>
<reference evidence="2 3" key="1">
    <citation type="submission" date="2014-04" db="EMBL/GenBank/DDBJ databases">
        <authorList>
            <consortium name="DOE Joint Genome Institute"/>
            <person name="Kuo A."/>
            <person name="Girlanda M."/>
            <person name="Perotto S."/>
            <person name="Kohler A."/>
            <person name="Nagy L.G."/>
            <person name="Floudas D."/>
            <person name="Copeland A."/>
            <person name="Barry K.W."/>
            <person name="Cichocki N."/>
            <person name="Veneault-Fourrey C."/>
            <person name="LaButti K."/>
            <person name="Lindquist E.A."/>
            <person name="Lipzen A."/>
            <person name="Lundell T."/>
            <person name="Morin E."/>
            <person name="Murat C."/>
            <person name="Sun H."/>
            <person name="Tunlid A."/>
            <person name="Henrissat B."/>
            <person name="Grigoriev I.V."/>
            <person name="Hibbett D.S."/>
            <person name="Martin F."/>
            <person name="Nordberg H.P."/>
            <person name="Cantor M.N."/>
            <person name="Hua S.X."/>
        </authorList>
    </citation>
    <scope>NUCLEOTIDE SEQUENCE [LARGE SCALE GENOMIC DNA]</scope>
    <source>
        <strain evidence="2 3">MUT 4182</strain>
    </source>
</reference>
<accession>A0A0C3Q340</accession>
<evidence type="ECO:0000256" key="1">
    <source>
        <dbReference type="SAM" id="MobiDB-lite"/>
    </source>
</evidence>
<keyword evidence="3" id="KW-1185">Reference proteome</keyword>
<feature type="non-terminal residue" evidence="2">
    <location>
        <position position="1"/>
    </location>
</feature>
<dbReference type="AlphaFoldDB" id="A0A0C3Q340"/>
<feature type="compositionally biased region" description="Polar residues" evidence="1">
    <location>
        <begin position="526"/>
        <end position="535"/>
    </location>
</feature>
<feature type="region of interest" description="Disordered" evidence="1">
    <location>
        <begin position="318"/>
        <end position="481"/>
    </location>
</feature>
<dbReference type="EMBL" id="KN823454">
    <property type="protein sequence ID" value="KIO16954.1"/>
    <property type="molecule type" value="Genomic_DNA"/>
</dbReference>
<feature type="region of interest" description="Disordered" evidence="1">
    <location>
        <begin position="509"/>
        <end position="535"/>
    </location>
</feature>
<gene>
    <name evidence="2" type="ORF">M407DRAFT_33393</name>
</gene>
<feature type="compositionally biased region" description="Acidic residues" evidence="1">
    <location>
        <begin position="386"/>
        <end position="418"/>
    </location>
</feature>
<sequence length="535" mass="59810">TDFQGKNIGKKKITDYVLVSNAIAQRIHNVYYLAASWKQALLLLQDLRKLVPEFETGKLSTVYLKQNSTFRDRFVLLYRLLVVLVGVNQKNVALAAAASQHYAHYFFAVQSAWMAFKREQAMGAMKSLIDTVVMELIFPESEYPLHILFAVLTEALETSPKENKRFSQRLFDAIGDLSDAVKVHDMMESVLVGPWAKLRDTIPPYTDAFEAYIDAEYFSIRASQEMGRIQQLLNPLTKTKDKGTLNRLWKDINQVYIEISGYDIDKTWQLTNDRNPTPKWHHIFPTLYFDDSGSEFSDIEEEANGAALVLHKDRKKIKTGKGGLGTGGDPRRKGPVAVEDHGGALVKKGKGGNDGPKKPVRKITAGENGEESDEMPGLAKVSGSSDLEEDEDEDESSDEGDDLEDSDLETGYDTEEAAELNKFFQQMLRDNGNEDVASLFNDSDGDDEDGKPTGKPAYGPPRPPSMEDPKKKEKNASKNPFKKLMSQFAGQKDLNSKRCVQLAKLTTPSRPSLFRQRNFELRAASPTGSSSSERS</sequence>
<dbReference type="Proteomes" id="UP000054248">
    <property type="component" value="Unassembled WGS sequence"/>
</dbReference>
<evidence type="ECO:0000313" key="3">
    <source>
        <dbReference type="Proteomes" id="UP000054248"/>
    </source>
</evidence>
<protein>
    <submittedName>
        <fullName evidence="2">Uncharacterized protein</fullName>
    </submittedName>
</protein>
<name>A0A0C3Q340_9AGAM</name>
<organism evidence="2 3">
    <name type="scientific">Tulasnella calospora MUT 4182</name>
    <dbReference type="NCBI Taxonomy" id="1051891"/>
    <lineage>
        <taxon>Eukaryota</taxon>
        <taxon>Fungi</taxon>
        <taxon>Dikarya</taxon>
        <taxon>Basidiomycota</taxon>
        <taxon>Agaricomycotina</taxon>
        <taxon>Agaricomycetes</taxon>
        <taxon>Cantharellales</taxon>
        <taxon>Tulasnellaceae</taxon>
        <taxon>Tulasnella</taxon>
    </lineage>
</organism>
<dbReference type="STRING" id="1051891.A0A0C3Q340"/>
<reference evidence="3" key="2">
    <citation type="submission" date="2015-01" db="EMBL/GenBank/DDBJ databases">
        <title>Evolutionary Origins and Diversification of the Mycorrhizal Mutualists.</title>
        <authorList>
            <consortium name="DOE Joint Genome Institute"/>
            <consortium name="Mycorrhizal Genomics Consortium"/>
            <person name="Kohler A."/>
            <person name="Kuo A."/>
            <person name="Nagy L.G."/>
            <person name="Floudas D."/>
            <person name="Copeland A."/>
            <person name="Barry K.W."/>
            <person name="Cichocki N."/>
            <person name="Veneault-Fourrey C."/>
            <person name="LaButti K."/>
            <person name="Lindquist E.A."/>
            <person name="Lipzen A."/>
            <person name="Lundell T."/>
            <person name="Morin E."/>
            <person name="Murat C."/>
            <person name="Riley R."/>
            <person name="Ohm R."/>
            <person name="Sun H."/>
            <person name="Tunlid A."/>
            <person name="Henrissat B."/>
            <person name="Grigoriev I.V."/>
            <person name="Hibbett D.S."/>
            <person name="Martin F."/>
        </authorList>
    </citation>
    <scope>NUCLEOTIDE SEQUENCE [LARGE SCALE GENOMIC DNA]</scope>
    <source>
        <strain evidence="3">MUT 4182</strain>
    </source>
</reference>
<proteinExistence type="predicted"/>
<dbReference type="OrthoDB" id="2922289at2759"/>
<dbReference type="HOGENOM" id="CLU_509593_0_0_1"/>
<feature type="compositionally biased region" description="Basic and acidic residues" evidence="1">
    <location>
        <begin position="465"/>
        <end position="476"/>
    </location>
</feature>